<dbReference type="NCBIfam" id="TIGR00756">
    <property type="entry name" value="PPR"/>
    <property type="match status" value="5"/>
</dbReference>
<dbReference type="FunFam" id="1.25.40.10:FF:000344">
    <property type="entry name" value="Pentatricopeptide repeat-containing protein"/>
    <property type="match status" value="1"/>
</dbReference>
<dbReference type="FunFam" id="1.25.40.10:FF:000343">
    <property type="entry name" value="Pentatricopeptide repeat-containing protein At3g58590"/>
    <property type="match status" value="1"/>
</dbReference>
<organism evidence="5 6">
    <name type="scientific">Kalanchoe fedtschenkoi</name>
    <name type="common">Lavender scallops</name>
    <name type="synonym">South American air plant</name>
    <dbReference type="NCBI Taxonomy" id="63787"/>
    <lineage>
        <taxon>Eukaryota</taxon>
        <taxon>Viridiplantae</taxon>
        <taxon>Streptophyta</taxon>
        <taxon>Embryophyta</taxon>
        <taxon>Tracheophyta</taxon>
        <taxon>Spermatophyta</taxon>
        <taxon>Magnoliopsida</taxon>
        <taxon>eudicotyledons</taxon>
        <taxon>Gunneridae</taxon>
        <taxon>Pentapetalae</taxon>
        <taxon>Saxifragales</taxon>
        <taxon>Crassulaceae</taxon>
        <taxon>Kalanchoe</taxon>
    </lineage>
</organism>
<name>A0A7N0RBA6_KALFE</name>
<dbReference type="OMA" id="QLHVHAI"/>
<dbReference type="Proteomes" id="UP000594263">
    <property type="component" value="Unplaced"/>
</dbReference>
<dbReference type="Pfam" id="PF20431">
    <property type="entry name" value="E_motif"/>
    <property type="match status" value="1"/>
</dbReference>
<protein>
    <recommendedName>
        <fullName evidence="4">DYW domain-containing protein</fullName>
    </recommendedName>
</protein>
<feature type="repeat" description="PPR" evidence="3">
    <location>
        <begin position="316"/>
        <end position="350"/>
    </location>
</feature>
<dbReference type="PROSITE" id="PS51375">
    <property type="entry name" value="PPR"/>
    <property type="match status" value="6"/>
</dbReference>
<dbReference type="Pfam" id="PF01535">
    <property type="entry name" value="PPR"/>
    <property type="match status" value="6"/>
</dbReference>
<dbReference type="FunFam" id="1.25.40.10:FF:000031">
    <property type="entry name" value="Pentatricopeptide repeat-containing protein mitochondrial"/>
    <property type="match status" value="1"/>
</dbReference>
<evidence type="ECO:0000313" key="6">
    <source>
        <dbReference type="Proteomes" id="UP000594263"/>
    </source>
</evidence>
<dbReference type="PANTHER" id="PTHR24015">
    <property type="entry name" value="OS07G0578800 PROTEIN-RELATED"/>
    <property type="match status" value="1"/>
</dbReference>
<accession>A0A7N0RBA6</accession>
<dbReference type="InterPro" id="IPR011990">
    <property type="entry name" value="TPR-like_helical_dom_sf"/>
</dbReference>
<dbReference type="InterPro" id="IPR046848">
    <property type="entry name" value="E_motif"/>
</dbReference>
<dbReference type="InterPro" id="IPR002885">
    <property type="entry name" value="PPR_rpt"/>
</dbReference>
<keyword evidence="2" id="KW-0677">Repeat</keyword>
<dbReference type="Pfam" id="PF14432">
    <property type="entry name" value="DYW_deaminase"/>
    <property type="match status" value="1"/>
</dbReference>
<sequence length="925" mass="100851">MSCSSLPLRRIHKQLHQLRTAVKIQTCTGIQRASITTVSPKTPCFIQNADSLETLLRQCCSSKALRAAMQAHSQTVGLGMSTLPKLRASLVNAYSKFGVFGYARKLLDESPEPDLVSWSALISGYVKNGLDKQALMAFHEIHALGLKYNEFAFSSVLKACSGVKDLGLGRQLHGVVAVAGFASDVFVGNTLVVMYAKCGEFPDCRRLFDQILDRNVVTWNALIACYVQSDYCGEAVRLFQEMVSEGTRPNEFSLSSMLNACAGLEDDGEGRRIHGDLIKLGHSSDPFSANALIDMYAKVGLLEDAVAVFVSISHPDIVSWNSVIAGCVLHELHRTALELFLRMKRSRVAPNMFTLSSAFKACAALELGEMGRQLHCGLIKAWADVDSFLGVALVDMYVKCGLIDDAMALYSSLPDDLVALNAVISGFSQLGADSQALNLFSKMFRNGVGFNQTTVFLILKCVAGLQAGKVCEQVHVLAVKSGSEHDSYVVNSLIDAYGKCSLVAEAAEVFEDSPVKDLASFTSLITAYAQNDLGEEALKMYVKMRGTGLEPDPFVCSALLNACAILSAFEQGKQVHVHALKFGFMSDTFAGNSLVNMYAKCGSLDDAGLAFSKIPERGIVSWSAIIGGFAQHGHGRRALELFEQMIRDGVSPNHVTLVSVLCACNHAGLVTEARAHFRSMRESYGVEPTQEHYACMIDILGRSGKLDEATGLVDAMPFEANGAVWGALLGAARIHKNVELGQRAAEMLFSLEPDKSGTHTLLANLYASVGMWDSVVKVRRLMKDGEVKKEPGVSWVEVKDKVHSFLVGDRSHDRSEEIYAKLDELKGLMAKAGYVPVVETDLHDVERAEKELLLAHHSEKLAVAFALIATPPGSPIRVMKNLRVCVDCHTAFKFISEIVSRELIIRDTNRFHHFKDGACSCGDYW</sequence>
<evidence type="ECO:0000313" key="5">
    <source>
        <dbReference type="EnsemblPlants" id="Kaladp0002s0029.1.v1.1.CDS.1"/>
    </source>
</evidence>
<evidence type="ECO:0000256" key="3">
    <source>
        <dbReference type="PROSITE-ProRule" id="PRU00708"/>
    </source>
</evidence>
<dbReference type="GO" id="GO:0003723">
    <property type="term" value="F:RNA binding"/>
    <property type="evidence" value="ECO:0007669"/>
    <property type="project" value="InterPro"/>
</dbReference>
<dbReference type="GO" id="GO:0009451">
    <property type="term" value="P:RNA modification"/>
    <property type="evidence" value="ECO:0007669"/>
    <property type="project" value="InterPro"/>
</dbReference>
<dbReference type="Gramene" id="Kaladp0002s0029.1.v1.1">
    <property type="protein sequence ID" value="Kaladp0002s0029.1.v1.1.CDS.1"/>
    <property type="gene ID" value="Kaladp0002s0029.v1.1"/>
</dbReference>
<dbReference type="InterPro" id="IPR032867">
    <property type="entry name" value="DYW_dom"/>
</dbReference>
<dbReference type="Pfam" id="PF20430">
    <property type="entry name" value="Eplus_motif"/>
    <property type="match status" value="1"/>
</dbReference>
<dbReference type="PANTHER" id="PTHR24015:SF1774">
    <property type="entry name" value="OS09G0251500 PROTEIN"/>
    <property type="match status" value="1"/>
</dbReference>
<dbReference type="Pfam" id="PF13041">
    <property type="entry name" value="PPR_2"/>
    <property type="match status" value="4"/>
</dbReference>
<dbReference type="InterPro" id="IPR046960">
    <property type="entry name" value="PPR_At4g14850-like_plant"/>
</dbReference>
<dbReference type="GO" id="GO:0008270">
    <property type="term" value="F:zinc ion binding"/>
    <property type="evidence" value="ECO:0007669"/>
    <property type="project" value="InterPro"/>
</dbReference>
<evidence type="ECO:0000256" key="1">
    <source>
        <dbReference type="ARBA" id="ARBA00006643"/>
    </source>
</evidence>
<proteinExistence type="inferred from homology"/>
<feature type="domain" description="DYW" evidence="4">
    <location>
        <begin position="833"/>
        <end position="925"/>
    </location>
</feature>
<feature type="repeat" description="PPR" evidence="3">
    <location>
        <begin position="517"/>
        <end position="551"/>
    </location>
</feature>
<dbReference type="InterPro" id="IPR046849">
    <property type="entry name" value="E2_motif"/>
</dbReference>
<evidence type="ECO:0000259" key="4">
    <source>
        <dbReference type="Pfam" id="PF14432"/>
    </source>
</evidence>
<feature type="repeat" description="PPR" evidence="3">
    <location>
        <begin position="114"/>
        <end position="148"/>
    </location>
</feature>
<dbReference type="Gene3D" id="1.25.40.10">
    <property type="entry name" value="Tetratricopeptide repeat domain"/>
    <property type="match status" value="6"/>
</dbReference>
<evidence type="ECO:0000256" key="2">
    <source>
        <dbReference type="ARBA" id="ARBA00022737"/>
    </source>
</evidence>
<comment type="similarity">
    <text evidence="1">Belongs to the PPR family. PCMP-H subfamily.</text>
</comment>
<dbReference type="AlphaFoldDB" id="A0A7N0RBA6"/>
<feature type="repeat" description="PPR" evidence="3">
    <location>
        <begin position="618"/>
        <end position="652"/>
    </location>
</feature>
<dbReference type="FunFam" id="1.25.40.10:FF:000366">
    <property type="entry name" value="Pentatricopeptide (PPR) repeat-containing protein"/>
    <property type="match status" value="1"/>
</dbReference>
<feature type="repeat" description="PPR" evidence="3">
    <location>
        <begin position="215"/>
        <end position="249"/>
    </location>
</feature>
<keyword evidence="6" id="KW-1185">Reference proteome</keyword>
<dbReference type="FunFam" id="1.25.40.10:FF:000196">
    <property type="entry name" value="Pentatricopeptide repeat-containing protein At4g14850"/>
    <property type="match status" value="1"/>
</dbReference>
<feature type="repeat" description="PPR" evidence="3">
    <location>
        <begin position="416"/>
        <end position="450"/>
    </location>
</feature>
<reference evidence="5" key="1">
    <citation type="submission" date="2021-01" db="UniProtKB">
        <authorList>
            <consortium name="EnsemblPlants"/>
        </authorList>
    </citation>
    <scope>IDENTIFICATION</scope>
</reference>
<dbReference type="EnsemblPlants" id="Kaladp0002s0029.1.v1.1">
    <property type="protein sequence ID" value="Kaladp0002s0029.1.v1.1.CDS.1"/>
    <property type="gene ID" value="Kaladp0002s0029.v1.1"/>
</dbReference>